<dbReference type="OrthoDB" id="6062at2157"/>
<dbReference type="InterPro" id="IPR036188">
    <property type="entry name" value="FAD/NAD-bd_sf"/>
</dbReference>
<evidence type="ECO:0000313" key="2">
    <source>
        <dbReference type="Proteomes" id="UP000218615"/>
    </source>
</evidence>
<organism evidence="1 2">
    <name type="scientific">Candidatus Methanoperedens nitratireducens</name>
    <dbReference type="NCBI Taxonomy" id="1392998"/>
    <lineage>
        <taxon>Archaea</taxon>
        <taxon>Methanobacteriati</taxon>
        <taxon>Methanobacteriota</taxon>
        <taxon>Stenosarchaea group</taxon>
        <taxon>Methanomicrobia</taxon>
        <taxon>Methanosarcinales</taxon>
        <taxon>ANME-2 cluster</taxon>
        <taxon>Candidatus Methanoperedentaceae</taxon>
        <taxon>Candidatus Methanoperedens</taxon>
    </lineage>
</organism>
<reference evidence="2" key="1">
    <citation type="submission" date="2017-06" db="EMBL/GenBank/DDBJ databases">
        <authorList>
            <person name="Cremers G."/>
        </authorList>
    </citation>
    <scope>NUCLEOTIDE SEQUENCE [LARGE SCALE GENOMIC DNA]</scope>
</reference>
<protein>
    <submittedName>
        <fullName evidence="1">Uncharacterized protein</fullName>
    </submittedName>
</protein>
<gene>
    <name evidence="1" type="ORF">MNV_1240007</name>
</gene>
<name>A0A284VK80_9EURY</name>
<proteinExistence type="predicted"/>
<dbReference type="EMBL" id="FZMP01000029">
    <property type="protein sequence ID" value="SNQ59609.1"/>
    <property type="molecule type" value="Genomic_DNA"/>
</dbReference>
<accession>A0A284VK80</accession>
<dbReference type="AlphaFoldDB" id="A0A284VK80"/>
<dbReference type="Proteomes" id="UP000218615">
    <property type="component" value="Unassembled WGS sequence"/>
</dbReference>
<sequence>MKIAIAGAGISGAYLYRLLQNESEDEIHIYGHKHETKCGISPCAWGATGGFNELLEHVDLDPESYILQQLDHVIIDGTEIKVDIVTFNKPRLISDLLKDAAVYYTPLNTTKYDRVIDATGTSRTYLPPVENDLVLLCAQSRVRSDKPLGNLVSLGYIGYAWCFPLTDNVYHVGYGSINESSFHALSEICKIWKKDSYTVCACKGKIRITCPHHSTPFVDNIAIQGGSVSVWGIGEAIGCVGSLAGDGIVPGMKSAQLLLQHRDDPEKYTHSILHEFKWMKNERRVVDKIYRGERLGFGDAWVFKENARRAGMKIGLRQALGVLKRLGKSRSINEKTTC</sequence>
<dbReference type="SUPFAM" id="SSF51971">
    <property type="entry name" value="Nucleotide-binding domain"/>
    <property type="match status" value="1"/>
</dbReference>
<dbReference type="RefSeq" id="WP_096203952.1">
    <property type="nucleotide sequence ID" value="NZ_FZMP01000029.1"/>
</dbReference>
<evidence type="ECO:0000313" key="1">
    <source>
        <dbReference type="EMBL" id="SNQ59609.1"/>
    </source>
</evidence>
<keyword evidence="2" id="KW-1185">Reference proteome</keyword>
<dbReference type="Gene3D" id="3.50.50.60">
    <property type="entry name" value="FAD/NAD(P)-binding domain"/>
    <property type="match status" value="1"/>
</dbReference>